<evidence type="ECO:0000313" key="3">
    <source>
        <dbReference type="EMBL" id="CAF4005122.1"/>
    </source>
</evidence>
<sequence>LSFNQPKFGPTPIWDSNGITIANQSIVGSNPKAIFVSTNNTIYVANRDDNTVVMWQEESIDRTKIIRGNFTRPWSLFVTSNGDIYIGDGEKNGRVQKWIAETNIFVTVMNVDSSCYGLFVDINDTLYCSMYNHHQVTKRSLNDSLMTSTRVAGGTGINGSASNQLFNPTGIFVDVNLDLYVADCSNDRVQLFQLGKSNAITVAGNTSLNSTITLFCPSGIILDAEKYLFIVDNNNHRIVGSSLNGFRCLVGCYGMGSQSNQLKKPFSFSFDRSGNIFVTDQDNHRIQKFLLMKDSFGDRYELCENEKYLKITHYRIRDADRDSAEKAVFSGENTRALSFNRPKFCSTATWNSNGITFANQSIVGEYPVSIFVNANNTIYVANRDSNTIVMWQEKSVNPTKIISGNFKGPASLFVTSNGDIYIDDGYEDGRVQRWIAATKTFVTVMNVNSFCTGLFVDINNTLYCSMSDYHRVVKRSLNDSLMTSTRVAGGTGISGSASNQLNSPVGIFVDVNLDLYVVDYDNERVQLFQSGESNGITVAGRASLNPTITLNYPTGIILDAEKYLFIVDNNNHRIVGSSLNGFRCLVGCYGEGSQSNQLSGPFSFSFDRSGNMFVTDQENHRIQKFQYYEESCDNSLLLIKSMYLSSLTSNSSIYFKNCSELDSYYEAIQMDVTITGYYAFLINSKMKTTYGCIYKNDFNPFDVAKNMLKYNGDYERQGQFEVIAVLEANIKYVFVITTSFPNRTGNFSIEGSGQSYIGFSRILNTSSVVQTVYASKLTTNSSTYSRRCSSSNSYYEAIQVNVRRSGLYTFFSQSNINTYGSIYKDYFNPSYPNENRLVYDDESCQEHQFTFTIALETSITYILIVTSFYSNKTGAFSIFVSGPDSAHLKNINYPSVIEIPYSSDAQSNYSSELTTDSQTYSRDCRKSNYYYETIRMNVVETGYYALSSNSSMNTFGDIYKDDFNPMNRFENLLSQNYRSCSYQDFKFIVYLYTGTTYILVVTTSSPNMTGNFSIRTFGPNSITLDRYSKYFILFYNSSTEKYNIPLNSIFILE</sequence>
<proteinExistence type="predicted"/>
<evidence type="ECO:0000256" key="2">
    <source>
        <dbReference type="PROSITE-ProRule" id="PRU00504"/>
    </source>
</evidence>
<evidence type="ECO:0000256" key="1">
    <source>
        <dbReference type="ARBA" id="ARBA00022737"/>
    </source>
</evidence>
<dbReference type="EMBL" id="CAJOAZ010003398">
    <property type="protein sequence ID" value="CAF4005122.1"/>
    <property type="molecule type" value="Genomic_DNA"/>
</dbReference>
<dbReference type="InterPro" id="IPR011042">
    <property type="entry name" value="6-blade_b-propeller_TolB-like"/>
</dbReference>
<evidence type="ECO:0008006" key="5">
    <source>
        <dbReference type="Google" id="ProtNLM"/>
    </source>
</evidence>
<feature type="repeat" description="NHL" evidence="2">
    <location>
        <begin position="156"/>
        <end position="195"/>
    </location>
</feature>
<organism evidence="3 4">
    <name type="scientific">Adineta steineri</name>
    <dbReference type="NCBI Taxonomy" id="433720"/>
    <lineage>
        <taxon>Eukaryota</taxon>
        <taxon>Metazoa</taxon>
        <taxon>Spiralia</taxon>
        <taxon>Gnathifera</taxon>
        <taxon>Rotifera</taxon>
        <taxon>Eurotatoria</taxon>
        <taxon>Bdelloidea</taxon>
        <taxon>Adinetida</taxon>
        <taxon>Adinetidae</taxon>
        <taxon>Adineta</taxon>
    </lineage>
</organism>
<gene>
    <name evidence="3" type="ORF">OXD698_LOCUS29756</name>
</gene>
<dbReference type="Gene3D" id="2.120.10.30">
    <property type="entry name" value="TolB, C-terminal domain"/>
    <property type="match status" value="2"/>
</dbReference>
<dbReference type="Proteomes" id="UP000663844">
    <property type="component" value="Unassembled WGS sequence"/>
</dbReference>
<dbReference type="GO" id="GO:0008270">
    <property type="term" value="F:zinc ion binding"/>
    <property type="evidence" value="ECO:0007669"/>
    <property type="project" value="UniProtKB-KW"/>
</dbReference>
<accession>A0A819P0M1</accession>
<dbReference type="InterPro" id="IPR001258">
    <property type="entry name" value="NHL_repeat"/>
</dbReference>
<dbReference type="AlphaFoldDB" id="A0A819P0M1"/>
<keyword evidence="1" id="KW-0677">Repeat</keyword>
<dbReference type="PANTHER" id="PTHR24104">
    <property type="entry name" value="E3 UBIQUITIN-PROTEIN LIGASE NHLRC1-RELATED"/>
    <property type="match status" value="1"/>
</dbReference>
<evidence type="ECO:0000313" key="4">
    <source>
        <dbReference type="Proteomes" id="UP000663844"/>
    </source>
</evidence>
<dbReference type="PROSITE" id="PS51125">
    <property type="entry name" value="NHL"/>
    <property type="match status" value="2"/>
</dbReference>
<dbReference type="PANTHER" id="PTHR24104:SF25">
    <property type="entry name" value="PROTEIN LIN-41"/>
    <property type="match status" value="1"/>
</dbReference>
<dbReference type="SUPFAM" id="SSF101898">
    <property type="entry name" value="NHL repeat"/>
    <property type="match status" value="2"/>
</dbReference>
<feature type="non-terminal residue" evidence="3">
    <location>
        <position position="1053"/>
    </location>
</feature>
<feature type="repeat" description="NHL" evidence="2">
    <location>
        <begin position="492"/>
        <end position="531"/>
    </location>
</feature>
<dbReference type="InterPro" id="IPR050952">
    <property type="entry name" value="TRIM-NHL_E3_ligases"/>
</dbReference>
<dbReference type="CDD" id="cd05819">
    <property type="entry name" value="NHL"/>
    <property type="match status" value="2"/>
</dbReference>
<comment type="caution">
    <text evidence="3">The sequence shown here is derived from an EMBL/GenBank/DDBJ whole genome shotgun (WGS) entry which is preliminary data.</text>
</comment>
<dbReference type="Gene3D" id="2.40.10.500">
    <property type="match status" value="1"/>
</dbReference>
<reference evidence="3" key="1">
    <citation type="submission" date="2021-02" db="EMBL/GenBank/DDBJ databases">
        <authorList>
            <person name="Nowell W R."/>
        </authorList>
    </citation>
    <scope>NUCLEOTIDE SEQUENCE</scope>
</reference>
<name>A0A819P0M1_9BILA</name>
<protein>
    <recommendedName>
        <fullName evidence="5">NHL repeat containing protein-like protein</fullName>
    </recommendedName>
</protein>